<gene>
    <name evidence="2" type="ORF">BN5_3863</name>
</gene>
<dbReference type="EMBL" id="HG916826">
    <property type="protein sequence ID" value="CDM42405.1"/>
    <property type="molecule type" value="Genomic_DNA"/>
</dbReference>
<evidence type="ECO:0000256" key="1">
    <source>
        <dbReference type="SAM" id="MobiDB-lite"/>
    </source>
</evidence>
<protein>
    <submittedName>
        <fullName evidence="2">Uncharacterized protein</fullName>
    </submittedName>
</protein>
<organism evidence="2 3">
    <name type="scientific">Ectopseudomonas oleovorans (strain CECT 5344)</name>
    <name type="common">Pseudomonas pseudoalcaligenes</name>
    <dbReference type="NCBI Taxonomy" id="1182590"/>
    <lineage>
        <taxon>Bacteria</taxon>
        <taxon>Pseudomonadati</taxon>
        <taxon>Pseudomonadota</taxon>
        <taxon>Gammaproteobacteria</taxon>
        <taxon>Pseudomonadales</taxon>
        <taxon>Pseudomonadaceae</taxon>
        <taxon>Ectopseudomonas</taxon>
    </lineage>
</organism>
<dbReference type="RefSeq" id="WP_003463691.1">
    <property type="nucleotide sequence ID" value="NZ_HG916826.1"/>
</dbReference>
<dbReference type="OrthoDB" id="6905599at2"/>
<reference evidence="2 3" key="1">
    <citation type="submission" date="2013-11" db="EMBL/GenBank/DDBJ databases">
        <title>Complete genome sequence of the cyanide-degrading bacterium Pseudomonas pseudoalcaligenes CECT 5344.</title>
        <authorList>
            <person name="Wibberg D."/>
            <person name="Puehler A."/>
            <person name="Schlueter A."/>
        </authorList>
    </citation>
    <scope>NUCLEOTIDE SEQUENCE [LARGE SCALE GENOMIC DNA]</scope>
    <source>
        <strain evidence="3">CECT 5344</strain>
    </source>
</reference>
<dbReference type="eggNOG" id="ENOG5031HFY">
    <property type="taxonomic scope" value="Bacteria"/>
</dbReference>
<dbReference type="HOGENOM" id="CLU_2106912_0_0_6"/>
<evidence type="ECO:0000313" key="2">
    <source>
        <dbReference type="EMBL" id="CDM42405.1"/>
    </source>
</evidence>
<evidence type="ECO:0000313" key="3">
    <source>
        <dbReference type="Proteomes" id="UP000032841"/>
    </source>
</evidence>
<dbReference type="KEGG" id="ppse:BN5_3863"/>
<dbReference type="Proteomes" id="UP000032841">
    <property type="component" value="Chromosome"/>
</dbReference>
<sequence length="115" mass="12689">MDTQTPHPPRSPRDYAAAILAEPSRERRNALLEACPAEWRDLVREHVQAAFAKVKAYRDHKAGRAQLARQKPPAAPRRDALHKPSNYTRSAPEVGNAHLSALRAAVAHPQGTPHA</sequence>
<proteinExistence type="predicted"/>
<name>W6QZZ8_ECTO5</name>
<feature type="region of interest" description="Disordered" evidence="1">
    <location>
        <begin position="62"/>
        <end position="96"/>
    </location>
</feature>
<accession>W6QZZ8</accession>
<dbReference type="AlphaFoldDB" id="W6QZZ8"/>